<evidence type="ECO:0000256" key="7">
    <source>
        <dbReference type="ARBA" id="ARBA00023180"/>
    </source>
</evidence>
<dbReference type="InterPro" id="IPR032872">
    <property type="entry name" value="WAK_assoc_C"/>
</dbReference>
<feature type="domain" description="Wall-associated receptor kinase C-terminal" evidence="13">
    <location>
        <begin position="157"/>
        <end position="222"/>
    </location>
</feature>
<evidence type="ECO:0000256" key="11">
    <source>
        <dbReference type="SAM" id="SignalP"/>
    </source>
</evidence>
<evidence type="ECO:0000256" key="5">
    <source>
        <dbReference type="ARBA" id="ARBA00022989"/>
    </source>
</evidence>
<dbReference type="EMBL" id="KB870806">
    <property type="protein sequence ID" value="EOA35490.1"/>
    <property type="molecule type" value="Genomic_DNA"/>
</dbReference>
<evidence type="ECO:0000256" key="1">
    <source>
        <dbReference type="ARBA" id="ARBA00004479"/>
    </source>
</evidence>
<proteinExistence type="predicted"/>
<dbReference type="GO" id="GO:0016020">
    <property type="term" value="C:membrane"/>
    <property type="evidence" value="ECO:0007669"/>
    <property type="project" value="UniProtKB-SubCell"/>
</dbReference>
<keyword evidence="5 10" id="KW-1133">Transmembrane helix</keyword>
<feature type="domain" description="Wall-associated receptor kinase C-terminal" evidence="13">
    <location>
        <begin position="232"/>
        <end position="258"/>
    </location>
</feature>
<evidence type="ECO:0000259" key="12">
    <source>
        <dbReference type="Pfam" id="PF13947"/>
    </source>
</evidence>
<gene>
    <name evidence="14" type="ORF">CARUB_v10020699mg</name>
</gene>
<dbReference type="EC" id="2.7.11.1" evidence="2"/>
<dbReference type="GO" id="GO:0030247">
    <property type="term" value="F:polysaccharide binding"/>
    <property type="evidence" value="ECO:0007669"/>
    <property type="project" value="InterPro"/>
</dbReference>
<organism evidence="14 15">
    <name type="scientific">Capsella rubella</name>
    <dbReference type="NCBI Taxonomy" id="81985"/>
    <lineage>
        <taxon>Eukaryota</taxon>
        <taxon>Viridiplantae</taxon>
        <taxon>Streptophyta</taxon>
        <taxon>Embryophyta</taxon>
        <taxon>Tracheophyta</taxon>
        <taxon>Spermatophyta</taxon>
        <taxon>Magnoliopsida</taxon>
        <taxon>eudicotyledons</taxon>
        <taxon>Gunneridae</taxon>
        <taxon>Pentapetalae</taxon>
        <taxon>rosids</taxon>
        <taxon>malvids</taxon>
        <taxon>Brassicales</taxon>
        <taxon>Brassicaceae</taxon>
        <taxon>Camelineae</taxon>
        <taxon>Capsella</taxon>
    </lineage>
</organism>
<dbReference type="PANTHER" id="PTHR33138:SF11">
    <property type="entry name" value="KINASE-LIKE PROTEIN"/>
    <property type="match status" value="1"/>
</dbReference>
<dbReference type="InterPro" id="IPR025287">
    <property type="entry name" value="WAK_GUB"/>
</dbReference>
<evidence type="ECO:0000256" key="6">
    <source>
        <dbReference type="ARBA" id="ARBA00023136"/>
    </source>
</evidence>
<keyword evidence="4 11" id="KW-0732">Signal</keyword>
<evidence type="ECO:0000256" key="3">
    <source>
        <dbReference type="ARBA" id="ARBA00022692"/>
    </source>
</evidence>
<evidence type="ECO:0000256" key="8">
    <source>
        <dbReference type="ARBA" id="ARBA00047899"/>
    </source>
</evidence>
<name>R0IBI9_9BRAS</name>
<evidence type="ECO:0000259" key="13">
    <source>
        <dbReference type="Pfam" id="PF14380"/>
    </source>
</evidence>
<evidence type="ECO:0000256" key="10">
    <source>
        <dbReference type="SAM" id="Phobius"/>
    </source>
</evidence>
<feature type="signal peptide" evidence="11">
    <location>
        <begin position="1"/>
        <end position="26"/>
    </location>
</feature>
<dbReference type="PANTHER" id="PTHR33138">
    <property type="entry name" value="OS01G0690200 PROTEIN"/>
    <property type="match status" value="1"/>
</dbReference>
<keyword evidence="15" id="KW-1185">Reference proteome</keyword>
<dbReference type="Pfam" id="PF14380">
    <property type="entry name" value="WAK_assoc"/>
    <property type="match status" value="2"/>
</dbReference>
<evidence type="ECO:0000313" key="15">
    <source>
        <dbReference type="Proteomes" id="UP000029121"/>
    </source>
</evidence>
<keyword evidence="6 10" id="KW-0472">Membrane</keyword>
<comment type="catalytic activity">
    <reaction evidence="9">
        <text>L-seryl-[protein] + ATP = O-phospho-L-seryl-[protein] + ADP + H(+)</text>
        <dbReference type="Rhea" id="RHEA:17989"/>
        <dbReference type="Rhea" id="RHEA-COMP:9863"/>
        <dbReference type="Rhea" id="RHEA-COMP:11604"/>
        <dbReference type="ChEBI" id="CHEBI:15378"/>
        <dbReference type="ChEBI" id="CHEBI:29999"/>
        <dbReference type="ChEBI" id="CHEBI:30616"/>
        <dbReference type="ChEBI" id="CHEBI:83421"/>
        <dbReference type="ChEBI" id="CHEBI:456216"/>
        <dbReference type="EC" id="2.7.11.1"/>
    </reaction>
</comment>
<feature type="domain" description="Wall-associated receptor kinase galacturonan-binding" evidence="12">
    <location>
        <begin position="34"/>
        <end position="97"/>
    </location>
</feature>
<comment type="subcellular location">
    <subcellularLocation>
        <location evidence="1">Membrane</location>
        <topology evidence="1">Single-pass type I membrane protein</topology>
    </subcellularLocation>
</comment>
<dbReference type="OrthoDB" id="1507006at2759"/>
<keyword evidence="7" id="KW-0325">Glycoprotein</keyword>
<sequence length="308" mass="33972">MYQLLPSSCLVIFLIFYSFHILPCDSSNQGTGWCETLFQCGNITAGFPFSGGNRHKDCGHPLLQLHCNKNNITTLSISNQKYSVLHIDQTSNTLTLTKPDLIGSFCSSVFTNTTLPPETFELSPTYKSVNVFYQCSSLPPDLSSYTCPKIGPISVSETTVKTPESCRSSFTVKVPTSFVTTEKELNVTNLESVLRKGFEVKVVAINDNVCQECLSSHGRCHVFNEYLTPGVKCHPPKDSEGTCGYNQTSSTFLCYCKDPYSLTCGSKRKSFVPWIIGAVSILILIGVFVCLGIRNKVLVGRVFNTRNS</sequence>
<dbReference type="Pfam" id="PF13947">
    <property type="entry name" value="GUB_WAK_bind"/>
    <property type="match status" value="1"/>
</dbReference>
<feature type="chain" id="PRO_5004352921" description="non-specific serine/threonine protein kinase" evidence="11">
    <location>
        <begin position="27"/>
        <end position="308"/>
    </location>
</feature>
<dbReference type="STRING" id="81985.R0IBI9"/>
<comment type="catalytic activity">
    <reaction evidence="8">
        <text>L-threonyl-[protein] + ATP = O-phospho-L-threonyl-[protein] + ADP + H(+)</text>
        <dbReference type="Rhea" id="RHEA:46608"/>
        <dbReference type="Rhea" id="RHEA-COMP:11060"/>
        <dbReference type="Rhea" id="RHEA-COMP:11605"/>
        <dbReference type="ChEBI" id="CHEBI:15378"/>
        <dbReference type="ChEBI" id="CHEBI:30013"/>
        <dbReference type="ChEBI" id="CHEBI:30616"/>
        <dbReference type="ChEBI" id="CHEBI:61977"/>
        <dbReference type="ChEBI" id="CHEBI:456216"/>
        <dbReference type="EC" id="2.7.11.1"/>
    </reaction>
</comment>
<feature type="transmembrane region" description="Helical" evidence="10">
    <location>
        <begin position="271"/>
        <end position="293"/>
    </location>
</feature>
<evidence type="ECO:0000313" key="14">
    <source>
        <dbReference type="EMBL" id="EOA35490.1"/>
    </source>
</evidence>
<keyword evidence="3 10" id="KW-0812">Transmembrane</keyword>
<evidence type="ECO:0000256" key="2">
    <source>
        <dbReference type="ARBA" id="ARBA00012513"/>
    </source>
</evidence>
<dbReference type="Proteomes" id="UP000029121">
    <property type="component" value="Unassembled WGS sequence"/>
</dbReference>
<dbReference type="GO" id="GO:0004674">
    <property type="term" value="F:protein serine/threonine kinase activity"/>
    <property type="evidence" value="ECO:0007669"/>
    <property type="project" value="UniProtKB-KW"/>
</dbReference>
<evidence type="ECO:0000256" key="4">
    <source>
        <dbReference type="ARBA" id="ARBA00022729"/>
    </source>
</evidence>
<accession>R0IBI9</accession>
<protein>
    <recommendedName>
        <fullName evidence="2">non-specific serine/threonine protein kinase</fullName>
        <ecNumber evidence="2">2.7.11.1</ecNumber>
    </recommendedName>
</protein>
<evidence type="ECO:0000256" key="9">
    <source>
        <dbReference type="ARBA" id="ARBA00048679"/>
    </source>
</evidence>
<dbReference type="eggNOG" id="KOG1187">
    <property type="taxonomic scope" value="Eukaryota"/>
</dbReference>
<dbReference type="AlphaFoldDB" id="R0IBI9"/>
<reference evidence="15" key="1">
    <citation type="journal article" date="2013" name="Nat. Genet.">
        <title>The Capsella rubella genome and the genomic consequences of rapid mating system evolution.</title>
        <authorList>
            <person name="Slotte T."/>
            <person name="Hazzouri K.M."/>
            <person name="Agren J.A."/>
            <person name="Koenig D."/>
            <person name="Maumus F."/>
            <person name="Guo Y.L."/>
            <person name="Steige K."/>
            <person name="Platts A.E."/>
            <person name="Escobar J.S."/>
            <person name="Newman L.K."/>
            <person name="Wang W."/>
            <person name="Mandakova T."/>
            <person name="Vello E."/>
            <person name="Smith L.M."/>
            <person name="Henz S.R."/>
            <person name="Steffen J."/>
            <person name="Takuno S."/>
            <person name="Brandvain Y."/>
            <person name="Coop G."/>
            <person name="Andolfatto P."/>
            <person name="Hu T.T."/>
            <person name="Blanchette M."/>
            <person name="Clark R.M."/>
            <person name="Quesneville H."/>
            <person name="Nordborg M."/>
            <person name="Gaut B.S."/>
            <person name="Lysak M.A."/>
            <person name="Jenkins J."/>
            <person name="Grimwood J."/>
            <person name="Chapman J."/>
            <person name="Prochnik S."/>
            <person name="Shu S."/>
            <person name="Rokhsar D."/>
            <person name="Schmutz J."/>
            <person name="Weigel D."/>
            <person name="Wright S.I."/>
        </authorList>
    </citation>
    <scope>NUCLEOTIDE SEQUENCE [LARGE SCALE GENOMIC DNA]</scope>
    <source>
        <strain evidence="15">cv. Monte Gargano</strain>
    </source>
</reference>